<reference evidence="3" key="1">
    <citation type="journal article" date="2013" name="ISME J.">
        <title>A small predatory core genome in the divergent marine Bacteriovorax marinus SJ and the terrestrial Bdellovibrio bacteriovorus.</title>
        <authorList>
            <person name="Crossman L.C."/>
            <person name="Chen H."/>
            <person name="Cerdeno-Tarraga A.M."/>
            <person name="Brooks K."/>
            <person name="Quail M.A."/>
            <person name="Pineiro S.A."/>
            <person name="Hobley L."/>
            <person name="Sockett R.E."/>
            <person name="Bentley S.D."/>
            <person name="Parkhill J."/>
            <person name="Williams H.N."/>
            <person name="Stine O.C."/>
        </authorList>
    </citation>
    <scope>NUCLEOTIDE SEQUENCE [LARGE SCALE GENOMIC DNA]</scope>
    <source>
        <strain evidence="3">ATCC BAA-682 / DSM 15412 / SJ</strain>
    </source>
</reference>
<name>E1WY81_HALMS</name>
<proteinExistence type="predicted"/>
<organism evidence="2 3">
    <name type="scientific">Halobacteriovorax marinus (strain ATCC BAA-682 / DSM 15412 / SJ)</name>
    <name type="common">Bacteriovorax marinus</name>
    <dbReference type="NCBI Taxonomy" id="862908"/>
    <lineage>
        <taxon>Bacteria</taxon>
        <taxon>Pseudomonadati</taxon>
        <taxon>Bdellovibrionota</taxon>
        <taxon>Bacteriovoracia</taxon>
        <taxon>Bacteriovoracales</taxon>
        <taxon>Halobacteriovoraceae</taxon>
        <taxon>Halobacteriovorax</taxon>
    </lineage>
</organism>
<dbReference type="EMBL" id="FQ312005">
    <property type="protein sequence ID" value="CBW27636.1"/>
    <property type="molecule type" value="Genomic_DNA"/>
</dbReference>
<keyword evidence="1" id="KW-0812">Transmembrane</keyword>
<evidence type="ECO:0000313" key="3">
    <source>
        <dbReference type="Proteomes" id="UP000008963"/>
    </source>
</evidence>
<feature type="transmembrane region" description="Helical" evidence="1">
    <location>
        <begin position="981"/>
        <end position="1001"/>
    </location>
</feature>
<dbReference type="Proteomes" id="UP000008963">
    <property type="component" value="Chromosome"/>
</dbReference>
<dbReference type="PATRIC" id="fig|862908.3.peg.2737"/>
<protein>
    <submittedName>
        <fullName evidence="2">Membrane protein</fullName>
    </submittedName>
</protein>
<feature type="transmembrane region" description="Helical" evidence="1">
    <location>
        <begin position="1008"/>
        <end position="1032"/>
    </location>
</feature>
<dbReference type="KEGG" id="bmx:BMS_2862"/>
<sequence length="1589" mass="180552">MAPQLQYILHIELEGTYMKRFISALLIYLISFQLAFAETILRVPAQASFDHKYSTEELFKEIESFKTSIKGKDLKAECNTDAVDALESAVSEEASEEEESYDDLFGFEEDEIVAYDEATLSNWEKIVKGINEASCGQYLYTFDQNLSKEEAQKCVPKRVKGHIEKFAEKVMKLEEEERESEIPSLNANDELLTSLNKKAKILKDELKKYLYDDEVEEEVRRDLLVKYLGGVLLPMRDLVVSKRSYVDREYDGKFFYESLLPEFPTDLIDEDQIDQRKLITLGPDEQTDPYHLNVLDESWGKSRLVFNENEILSRDVLTLVKTPTKRNYVRALKWFTLHMMMSQIYVYQAMIGDNEAIDVPRSCQSHFNGSMPEKFNFQFVEGQGDTYLQNIMSGHGLTFSLNNYQYLEYFMDNADKDPTKMGYSGLLPFEEYKSALRNDRDGSHFTKADIDDVSHYPTIVQMKLQEAMSVFKGKTRANYNRRTKKHTAARTYTYNIGVEFQKFFEKPAAGKMYETKLSDGTLATINTQRQNLSLFLTELMQRKGATHYTEILSEKLINKLKKNKTRIKFPSLYGAAIWRNWALKNIALYLESKRDVKKSDAAYRDAQIACQYVGKGSEICKDGRGKHLISQMADYLKEFTTSSDFVPLRRLEEMKLEKNYPVFGYIWNMNTNRGNSEFSFSNMSELDFLTGQMQALNPWASVRLSYLVAMDELEHVEAGITPKYIQTRRGSRVSSETRVQRQNIKLHIEMLEKAAKKINIDEVLVPSYANKILSDDEKDYFWKDIAERVNEENSNIFQTELKGKSYYSRLEDLSYQTLLTRQNVEEYEAKYNNTISGEAWDEIDDLLESDEGQIGQFFLDLYKRKGNVDQQIALFEEFSEENGIDNKFSAKMNFLSLDNGIKSPIFKDLIKEAAMVRKLKVLSNLNEFCNMEPNTHEDMKTLFYATSKAQNQLNQLAGLPGVPENVLDKINSMSDEEWTDMWLGLGAGFLGVAAIIIGAACTGVTGGLCAPLGIAMIAAGTSALTMQLTLVYREVDRKMEADENEEKVKRMEEMGFATSGSSDEVSRSWGWAIFEAVSLIPMVGVVGRSVKVGSKMTYISAKTMLRNTGKIGFKKAWNMAGVAGKTAATEADVSFARYVLGFRSLQDDLAKALGKNSDEASQAVESISRELVRSGASEELVKNAMSEMDNVKHLYKTGRVTMAQMTQKLGKILAPFKKHAKMGADDIFEYTSNVIVRETPEMINKKTAQVVADYFGHNPKALQRLLKSYSTKWFSSHDKLVHARAVMRKANKGEYLWGTNWIRKFRFEQLAKNGTKINRMIDGLEAVSKNGDDLSEYLLKNMEDLSDIFVKIPVRKREIPYMVLLEGGPHTGGVLKNTSSAFVNRVSGAVYDLADGLIMKKFLNARVRLVYESTKATARETFGLSKYVAAETTFEALKAFDKTVDEAISTASSSKSKRIAAEMEKFQDSISKRVHQFASQKVSSENVGSFVSKLGAKKQAAFREFVEMSPESIKRLLFKAEGAEQEALAQVIWSSVSVDDIFGMRELGDMAYKVVRELAEYNTAGEFDKFVNALKILVISRDPGVVDFM</sequence>
<accession>E1WY81</accession>
<evidence type="ECO:0000256" key="1">
    <source>
        <dbReference type="SAM" id="Phobius"/>
    </source>
</evidence>
<dbReference type="HOGENOM" id="CLU_244759_0_0_7"/>
<keyword evidence="1" id="KW-1133">Transmembrane helix</keyword>
<evidence type="ECO:0000313" key="2">
    <source>
        <dbReference type="EMBL" id="CBW27636.1"/>
    </source>
</evidence>
<keyword evidence="3" id="KW-1185">Reference proteome</keyword>
<keyword evidence="1" id="KW-0472">Membrane</keyword>
<gene>
    <name evidence="2" type="ordered locus">BMS_2862</name>
</gene>